<dbReference type="RefSeq" id="WP_166920893.1">
    <property type="nucleotide sequence ID" value="NZ_JAASRN010000007.1"/>
</dbReference>
<protein>
    <recommendedName>
        <fullName evidence="6 19">Adenosylcobinamide-GDP ribazoletransferase</fullName>
        <ecNumber evidence="5 19">2.7.8.26</ecNumber>
    </recommendedName>
    <alternativeName>
        <fullName evidence="16 19">Cobalamin synthase</fullName>
    </alternativeName>
    <alternativeName>
        <fullName evidence="15 19">Cobalamin-5'-phosphate synthase</fullName>
    </alternativeName>
</protein>
<dbReference type="GO" id="GO:0051073">
    <property type="term" value="F:adenosylcobinamide-GDP ribazoletransferase activity"/>
    <property type="evidence" value="ECO:0007669"/>
    <property type="project" value="UniProtKB-UniRule"/>
</dbReference>
<comment type="cofactor">
    <cofactor evidence="1 19">
        <name>Mg(2+)</name>
        <dbReference type="ChEBI" id="CHEBI:18420"/>
    </cofactor>
</comment>
<evidence type="ECO:0000256" key="6">
    <source>
        <dbReference type="ARBA" id="ARBA00015850"/>
    </source>
</evidence>
<dbReference type="GO" id="GO:0009236">
    <property type="term" value="P:cobalamin biosynthetic process"/>
    <property type="evidence" value="ECO:0007669"/>
    <property type="project" value="UniProtKB-UniRule"/>
</dbReference>
<dbReference type="GO" id="GO:0008818">
    <property type="term" value="F:cobalamin 5'-phosphate synthase activity"/>
    <property type="evidence" value="ECO:0007669"/>
    <property type="project" value="UniProtKB-UniRule"/>
</dbReference>
<dbReference type="Proteomes" id="UP000537126">
    <property type="component" value="Unassembled WGS sequence"/>
</dbReference>
<evidence type="ECO:0000256" key="18">
    <source>
        <dbReference type="ARBA" id="ARBA00049504"/>
    </source>
</evidence>
<evidence type="ECO:0000256" key="7">
    <source>
        <dbReference type="ARBA" id="ARBA00022475"/>
    </source>
</evidence>
<feature type="transmembrane region" description="Helical" evidence="19">
    <location>
        <begin position="183"/>
        <end position="212"/>
    </location>
</feature>
<evidence type="ECO:0000256" key="8">
    <source>
        <dbReference type="ARBA" id="ARBA00022573"/>
    </source>
</evidence>
<evidence type="ECO:0000256" key="1">
    <source>
        <dbReference type="ARBA" id="ARBA00001946"/>
    </source>
</evidence>
<evidence type="ECO:0000256" key="13">
    <source>
        <dbReference type="ARBA" id="ARBA00023136"/>
    </source>
</evidence>
<feature type="transmembrane region" description="Helical" evidence="19">
    <location>
        <begin position="108"/>
        <end position="127"/>
    </location>
</feature>
<keyword evidence="8 19" id="KW-0169">Cobalamin biosynthesis</keyword>
<evidence type="ECO:0000313" key="21">
    <source>
        <dbReference type="Proteomes" id="UP000537126"/>
    </source>
</evidence>
<evidence type="ECO:0000256" key="9">
    <source>
        <dbReference type="ARBA" id="ARBA00022679"/>
    </source>
</evidence>
<evidence type="ECO:0000256" key="14">
    <source>
        <dbReference type="ARBA" id="ARBA00025228"/>
    </source>
</evidence>
<organism evidence="20 21">
    <name type="scientific">Thermonema lapsum</name>
    <dbReference type="NCBI Taxonomy" id="28195"/>
    <lineage>
        <taxon>Bacteria</taxon>
        <taxon>Pseudomonadati</taxon>
        <taxon>Bacteroidota</taxon>
        <taxon>Cytophagia</taxon>
        <taxon>Cytophagales</taxon>
        <taxon>Thermonemataceae</taxon>
        <taxon>Thermonema</taxon>
    </lineage>
</organism>
<evidence type="ECO:0000256" key="3">
    <source>
        <dbReference type="ARBA" id="ARBA00004663"/>
    </source>
</evidence>
<accession>A0A846MT83</accession>
<keyword evidence="21" id="KW-1185">Reference proteome</keyword>
<evidence type="ECO:0000256" key="19">
    <source>
        <dbReference type="HAMAP-Rule" id="MF_00719"/>
    </source>
</evidence>
<dbReference type="GO" id="GO:0005886">
    <property type="term" value="C:plasma membrane"/>
    <property type="evidence" value="ECO:0007669"/>
    <property type="project" value="UniProtKB-SubCell"/>
</dbReference>
<proteinExistence type="inferred from homology"/>
<name>A0A846MT83_9BACT</name>
<dbReference type="Pfam" id="PF02654">
    <property type="entry name" value="CobS"/>
    <property type="match status" value="1"/>
</dbReference>
<dbReference type="EC" id="2.7.8.26" evidence="5 19"/>
<dbReference type="PANTHER" id="PTHR34148:SF1">
    <property type="entry name" value="ADENOSYLCOBINAMIDE-GDP RIBAZOLETRANSFERASE"/>
    <property type="match status" value="1"/>
</dbReference>
<evidence type="ECO:0000256" key="5">
    <source>
        <dbReference type="ARBA" id="ARBA00013200"/>
    </source>
</evidence>
<reference evidence="20 21" key="1">
    <citation type="submission" date="2020-03" db="EMBL/GenBank/DDBJ databases">
        <title>Genomic Encyclopedia of Type Strains, Phase IV (KMG-IV): sequencing the most valuable type-strain genomes for metagenomic binning, comparative biology and taxonomic classification.</title>
        <authorList>
            <person name="Goeker M."/>
        </authorList>
    </citation>
    <scope>NUCLEOTIDE SEQUENCE [LARGE SCALE GENOMIC DNA]</scope>
    <source>
        <strain evidence="20 21">DSM 5718</strain>
    </source>
</reference>
<evidence type="ECO:0000256" key="17">
    <source>
        <dbReference type="ARBA" id="ARBA00048623"/>
    </source>
</evidence>
<comment type="similarity">
    <text evidence="4 19">Belongs to the CobS family.</text>
</comment>
<keyword evidence="10 19" id="KW-0812">Transmembrane</keyword>
<evidence type="ECO:0000256" key="4">
    <source>
        <dbReference type="ARBA" id="ARBA00010561"/>
    </source>
</evidence>
<comment type="caution">
    <text evidence="20">The sequence shown here is derived from an EMBL/GenBank/DDBJ whole genome shotgun (WGS) entry which is preliminary data.</text>
</comment>
<evidence type="ECO:0000256" key="15">
    <source>
        <dbReference type="ARBA" id="ARBA00032605"/>
    </source>
</evidence>
<sequence>MRLYWVAQMFYSRLPVPQHMTSHEPTLLNEATRYFPLVGAVVALLSTMAGVVLYLLSGHADVAALFALLASVWITGAFHEDGLADVCDGFGGGWQAQQILDIMKDSRLGTYGAVGLWGALSLRWLMWGHLLKQGVWFFVAGVLAASVLSRWAAVCTIKEGLYARSDATSKLRPVAKGLSRQSFYVACAIAFVVAVLAVGYVALLAIALLYLVQKRMYHYFKAKIGGYTGDCLGAIQQVGECVALLCFLLYLHITTVI</sequence>
<comment type="catalytic activity">
    <reaction evidence="17 19">
        <text>alpha-ribazole + adenosylcob(III)inamide-GDP = adenosylcob(III)alamin + GMP + H(+)</text>
        <dbReference type="Rhea" id="RHEA:16049"/>
        <dbReference type="ChEBI" id="CHEBI:10329"/>
        <dbReference type="ChEBI" id="CHEBI:15378"/>
        <dbReference type="ChEBI" id="CHEBI:18408"/>
        <dbReference type="ChEBI" id="CHEBI:58115"/>
        <dbReference type="ChEBI" id="CHEBI:60487"/>
        <dbReference type="EC" id="2.7.8.26"/>
    </reaction>
</comment>
<keyword evidence="11 19" id="KW-0460">Magnesium</keyword>
<dbReference type="HAMAP" id="MF_00719">
    <property type="entry name" value="CobS"/>
    <property type="match status" value="1"/>
</dbReference>
<gene>
    <name evidence="19" type="primary">cobS</name>
    <name evidence="20" type="ORF">FHS56_002316</name>
</gene>
<dbReference type="AlphaFoldDB" id="A0A846MT83"/>
<dbReference type="PANTHER" id="PTHR34148">
    <property type="entry name" value="ADENOSYLCOBINAMIDE-GDP RIBAZOLETRANSFERASE"/>
    <property type="match status" value="1"/>
</dbReference>
<evidence type="ECO:0000313" key="20">
    <source>
        <dbReference type="EMBL" id="NIK74783.1"/>
    </source>
</evidence>
<evidence type="ECO:0000256" key="2">
    <source>
        <dbReference type="ARBA" id="ARBA00004651"/>
    </source>
</evidence>
<keyword evidence="7 19" id="KW-1003">Cell membrane</keyword>
<comment type="pathway">
    <text evidence="3 19">Cofactor biosynthesis; adenosylcobalamin biosynthesis; adenosylcobalamin from cob(II)yrinate a,c-diamide: step 7/7.</text>
</comment>
<comment type="subcellular location">
    <subcellularLocation>
        <location evidence="2 19">Cell membrane</location>
        <topology evidence="2 19">Multi-pass membrane protein</topology>
    </subcellularLocation>
</comment>
<feature type="transmembrane region" description="Helical" evidence="19">
    <location>
        <begin position="62"/>
        <end position="79"/>
    </location>
</feature>
<evidence type="ECO:0000256" key="11">
    <source>
        <dbReference type="ARBA" id="ARBA00022842"/>
    </source>
</evidence>
<evidence type="ECO:0000256" key="10">
    <source>
        <dbReference type="ARBA" id="ARBA00022692"/>
    </source>
</evidence>
<feature type="transmembrane region" description="Helical" evidence="19">
    <location>
        <begin position="134"/>
        <end position="153"/>
    </location>
</feature>
<keyword evidence="12 19" id="KW-1133">Transmembrane helix</keyword>
<dbReference type="InterPro" id="IPR003805">
    <property type="entry name" value="CobS"/>
</dbReference>
<evidence type="ECO:0000256" key="16">
    <source>
        <dbReference type="ARBA" id="ARBA00032853"/>
    </source>
</evidence>
<dbReference type="EMBL" id="JAASRN010000007">
    <property type="protein sequence ID" value="NIK74783.1"/>
    <property type="molecule type" value="Genomic_DNA"/>
</dbReference>
<comment type="catalytic activity">
    <reaction evidence="18 19">
        <text>alpha-ribazole 5'-phosphate + adenosylcob(III)inamide-GDP = adenosylcob(III)alamin 5'-phosphate + GMP + H(+)</text>
        <dbReference type="Rhea" id="RHEA:23560"/>
        <dbReference type="ChEBI" id="CHEBI:15378"/>
        <dbReference type="ChEBI" id="CHEBI:57918"/>
        <dbReference type="ChEBI" id="CHEBI:58115"/>
        <dbReference type="ChEBI" id="CHEBI:60487"/>
        <dbReference type="ChEBI" id="CHEBI:60493"/>
        <dbReference type="EC" id="2.7.8.26"/>
    </reaction>
</comment>
<dbReference type="UniPathway" id="UPA00148">
    <property type="reaction ID" value="UER00238"/>
</dbReference>
<comment type="function">
    <text evidence="14 19">Joins adenosylcobinamide-GDP and alpha-ribazole to generate adenosylcobalamin (Ado-cobalamin). Also synthesizes adenosylcobalamin 5'-phosphate from adenosylcobinamide-GDP and alpha-ribazole 5'-phosphate.</text>
</comment>
<evidence type="ECO:0000256" key="12">
    <source>
        <dbReference type="ARBA" id="ARBA00022989"/>
    </source>
</evidence>
<feature type="transmembrane region" description="Helical" evidence="19">
    <location>
        <begin position="34"/>
        <end position="55"/>
    </location>
</feature>
<keyword evidence="13 19" id="KW-0472">Membrane</keyword>
<keyword evidence="9 19" id="KW-0808">Transferase</keyword>